<protein>
    <submittedName>
        <fullName evidence="1">Gamma-aminobutyric acid receptor subunit beta</fullName>
    </submittedName>
</protein>
<comment type="caution">
    <text evidence="1">The sequence shown here is derived from an EMBL/GenBank/DDBJ whole genome shotgun (WGS) entry which is preliminary data.</text>
</comment>
<accession>A0AAV4VJ70</accession>
<keyword evidence="2" id="KW-1185">Reference proteome</keyword>
<organism evidence="1 2">
    <name type="scientific">Caerostris darwini</name>
    <dbReference type="NCBI Taxonomy" id="1538125"/>
    <lineage>
        <taxon>Eukaryota</taxon>
        <taxon>Metazoa</taxon>
        <taxon>Ecdysozoa</taxon>
        <taxon>Arthropoda</taxon>
        <taxon>Chelicerata</taxon>
        <taxon>Arachnida</taxon>
        <taxon>Araneae</taxon>
        <taxon>Araneomorphae</taxon>
        <taxon>Entelegynae</taxon>
        <taxon>Araneoidea</taxon>
        <taxon>Araneidae</taxon>
        <taxon>Caerostris</taxon>
    </lineage>
</organism>
<name>A0AAV4VJ70_9ARAC</name>
<proteinExistence type="predicted"/>
<reference evidence="1 2" key="1">
    <citation type="submission" date="2021-06" db="EMBL/GenBank/DDBJ databases">
        <title>Caerostris darwini draft genome.</title>
        <authorList>
            <person name="Kono N."/>
            <person name="Arakawa K."/>
        </authorList>
    </citation>
    <scope>NUCLEOTIDE SEQUENCE [LARGE SCALE GENOMIC DNA]</scope>
</reference>
<dbReference type="EMBL" id="BPLQ01013137">
    <property type="protein sequence ID" value="GIY70196.1"/>
    <property type="molecule type" value="Genomic_DNA"/>
</dbReference>
<keyword evidence="1" id="KW-0675">Receptor</keyword>
<evidence type="ECO:0000313" key="1">
    <source>
        <dbReference type="EMBL" id="GIY70196.1"/>
    </source>
</evidence>
<gene>
    <name evidence="1" type="primary">Rdl_7</name>
    <name evidence="1" type="ORF">CDAR_168001</name>
</gene>
<dbReference type="Proteomes" id="UP001054837">
    <property type="component" value="Unassembled WGS sequence"/>
</dbReference>
<evidence type="ECO:0000313" key="2">
    <source>
        <dbReference type="Proteomes" id="UP001054837"/>
    </source>
</evidence>
<dbReference type="AlphaFoldDB" id="A0AAV4VJ70"/>
<sequence>MSDILYLLQDIRLKKIPEAQVTVPPELEALFGKNTNKMCGVSPSDIDKYSRLLFPFFLAVVHRFDSISSRGIGPRKSEIARNKWNAEERGRKIAINQLLRDELQKQSHSIAHSKPSKSSDQFIWHERNSLGLLEWEWRRQTFSVQN</sequence>